<evidence type="ECO:0000256" key="3">
    <source>
        <dbReference type="ARBA" id="ARBA00022691"/>
    </source>
</evidence>
<keyword evidence="6" id="KW-1185">Reference proteome</keyword>
<dbReference type="GO" id="GO:0008757">
    <property type="term" value="F:S-adenosylmethionine-dependent methyltransferase activity"/>
    <property type="evidence" value="ECO:0007669"/>
    <property type="project" value="TreeGrafter"/>
</dbReference>
<evidence type="ECO:0000313" key="5">
    <source>
        <dbReference type="EMBL" id="GMR61158.1"/>
    </source>
</evidence>
<dbReference type="CDD" id="cd02440">
    <property type="entry name" value="AdoMet_MTases"/>
    <property type="match status" value="1"/>
</dbReference>
<gene>
    <name evidence="5" type="ORF">PMAYCL1PPCAC_31353</name>
</gene>
<dbReference type="GO" id="GO:0008171">
    <property type="term" value="F:O-methyltransferase activity"/>
    <property type="evidence" value="ECO:0007669"/>
    <property type="project" value="InterPro"/>
</dbReference>
<keyword evidence="2" id="KW-0808">Transferase</keyword>
<dbReference type="EMBL" id="BTRK01000006">
    <property type="protein sequence ID" value="GMR61158.1"/>
    <property type="molecule type" value="Genomic_DNA"/>
</dbReference>
<keyword evidence="3" id="KW-0949">S-adenosyl-L-methionine</keyword>
<name>A0AAN5DCV2_9BILA</name>
<comment type="similarity">
    <text evidence="4">Belongs to the class I-like SAM-binding methyltransferase superfamily. Cation-dependent O-methyltransferase family.</text>
</comment>
<feature type="non-terminal residue" evidence="5">
    <location>
        <position position="221"/>
    </location>
</feature>
<evidence type="ECO:0000256" key="4">
    <source>
        <dbReference type="ARBA" id="ARBA00023453"/>
    </source>
</evidence>
<dbReference type="PROSITE" id="PS51682">
    <property type="entry name" value="SAM_OMT_I"/>
    <property type="match status" value="1"/>
</dbReference>
<organism evidence="5 6">
    <name type="scientific">Pristionchus mayeri</name>
    <dbReference type="NCBI Taxonomy" id="1317129"/>
    <lineage>
        <taxon>Eukaryota</taxon>
        <taxon>Metazoa</taxon>
        <taxon>Ecdysozoa</taxon>
        <taxon>Nematoda</taxon>
        <taxon>Chromadorea</taxon>
        <taxon>Rhabditida</taxon>
        <taxon>Rhabditina</taxon>
        <taxon>Diplogasteromorpha</taxon>
        <taxon>Diplogasteroidea</taxon>
        <taxon>Neodiplogasteridae</taxon>
        <taxon>Pristionchus</taxon>
    </lineage>
</organism>
<dbReference type="PANTHER" id="PTHR10509">
    <property type="entry name" value="O-METHYLTRANSFERASE-RELATED"/>
    <property type="match status" value="1"/>
</dbReference>
<dbReference type="InterPro" id="IPR002935">
    <property type="entry name" value="SAM_O-MeTrfase"/>
</dbReference>
<dbReference type="Gene3D" id="3.40.50.150">
    <property type="entry name" value="Vaccinia Virus protein VP39"/>
    <property type="match status" value="1"/>
</dbReference>
<dbReference type="Pfam" id="PF01596">
    <property type="entry name" value="Methyltransf_3"/>
    <property type="match status" value="1"/>
</dbReference>
<sequence length="221" mass="23568">MSSAVEKSYESSDKLIAYTTKISTTSFAPIQQTLQDRTLAEMGKLGGCIGAPEVLEMGKAMIHLTRASKVIDIGTFTGASALAWAVALPEGGKVISMDVTHEYLNKVGLSIIENVPELRAKIDFRLGAAVDTLQSLIDTGESGTFSFAFIDADKANYSRYYELCLQLLAPGGALWRGSVVEPTERGAIAIDAANRKAAADSSVFNTLLNVGDGVHLIVKKH</sequence>
<dbReference type="SUPFAM" id="SSF53335">
    <property type="entry name" value="S-adenosyl-L-methionine-dependent methyltransferases"/>
    <property type="match status" value="1"/>
</dbReference>
<protein>
    <recommendedName>
        <fullName evidence="7">Methyltransferase</fullName>
    </recommendedName>
</protein>
<dbReference type="GO" id="GO:0032259">
    <property type="term" value="P:methylation"/>
    <property type="evidence" value="ECO:0007669"/>
    <property type="project" value="UniProtKB-KW"/>
</dbReference>
<keyword evidence="1" id="KW-0489">Methyltransferase</keyword>
<accession>A0AAN5DCV2</accession>
<proteinExistence type="inferred from homology"/>
<dbReference type="InterPro" id="IPR050362">
    <property type="entry name" value="Cation-dep_OMT"/>
</dbReference>
<dbReference type="Proteomes" id="UP001328107">
    <property type="component" value="Unassembled WGS sequence"/>
</dbReference>
<evidence type="ECO:0000313" key="6">
    <source>
        <dbReference type="Proteomes" id="UP001328107"/>
    </source>
</evidence>
<dbReference type="InterPro" id="IPR029063">
    <property type="entry name" value="SAM-dependent_MTases_sf"/>
</dbReference>
<reference evidence="6" key="1">
    <citation type="submission" date="2022-10" db="EMBL/GenBank/DDBJ databases">
        <title>Genome assembly of Pristionchus species.</title>
        <authorList>
            <person name="Yoshida K."/>
            <person name="Sommer R.J."/>
        </authorList>
    </citation>
    <scope>NUCLEOTIDE SEQUENCE [LARGE SCALE GENOMIC DNA]</scope>
    <source>
        <strain evidence="6">RS5460</strain>
    </source>
</reference>
<dbReference type="AlphaFoldDB" id="A0AAN5DCV2"/>
<evidence type="ECO:0000256" key="1">
    <source>
        <dbReference type="ARBA" id="ARBA00022603"/>
    </source>
</evidence>
<evidence type="ECO:0008006" key="7">
    <source>
        <dbReference type="Google" id="ProtNLM"/>
    </source>
</evidence>
<dbReference type="PANTHER" id="PTHR10509:SF93">
    <property type="entry name" value="CATECHOL O-METHYLTRANSFERASE DOMAIN-CONTAINING PROTEIN 1"/>
    <property type="match status" value="1"/>
</dbReference>
<evidence type="ECO:0000256" key="2">
    <source>
        <dbReference type="ARBA" id="ARBA00022679"/>
    </source>
</evidence>
<comment type="caution">
    <text evidence="5">The sequence shown here is derived from an EMBL/GenBank/DDBJ whole genome shotgun (WGS) entry which is preliminary data.</text>
</comment>